<dbReference type="Pfam" id="PF03765">
    <property type="entry name" value="CRAL_TRIO_N"/>
    <property type="match status" value="1"/>
</dbReference>
<dbReference type="SMART" id="SM00516">
    <property type="entry name" value="SEC14"/>
    <property type="match status" value="1"/>
</dbReference>
<gene>
    <name evidence="3" type="primary">LOC100371312</name>
</gene>
<keyword evidence="2" id="KW-1185">Reference proteome</keyword>
<reference evidence="3" key="1">
    <citation type="submission" date="2025-08" db="UniProtKB">
        <authorList>
            <consortium name="RefSeq"/>
        </authorList>
    </citation>
    <scope>IDENTIFICATION</scope>
    <source>
        <tissue evidence="3">Testes</tissue>
    </source>
</reference>
<evidence type="ECO:0000313" key="3">
    <source>
        <dbReference type="RefSeq" id="XP_002735744.1"/>
    </source>
</evidence>
<dbReference type="Gene3D" id="3.40.525.10">
    <property type="entry name" value="CRAL-TRIO lipid binding domain"/>
    <property type="match status" value="1"/>
</dbReference>
<dbReference type="PANTHER" id="PTHR10174">
    <property type="entry name" value="ALPHA-TOCOPHEROL TRANSFER PROTEIN-RELATED"/>
    <property type="match status" value="1"/>
</dbReference>
<name>A0ABM0GRJ6_SACKO</name>
<evidence type="ECO:0000313" key="2">
    <source>
        <dbReference type="Proteomes" id="UP000694865"/>
    </source>
</evidence>
<proteinExistence type="predicted"/>
<accession>A0ABM0GRJ6</accession>
<feature type="domain" description="CRAL-TRIO" evidence="1">
    <location>
        <begin position="93"/>
        <end position="258"/>
    </location>
</feature>
<protein>
    <submittedName>
        <fullName evidence="3">Alpha-tocopherol transfer protein-like</fullName>
    </submittedName>
</protein>
<dbReference type="InterPro" id="IPR036865">
    <property type="entry name" value="CRAL-TRIO_dom_sf"/>
</dbReference>
<dbReference type="InterPro" id="IPR036273">
    <property type="entry name" value="CRAL/TRIO_N_dom_sf"/>
</dbReference>
<dbReference type="InterPro" id="IPR011074">
    <property type="entry name" value="CRAL/TRIO_N_dom"/>
</dbReference>
<dbReference type="PROSITE" id="PS50191">
    <property type="entry name" value="CRAL_TRIO"/>
    <property type="match status" value="1"/>
</dbReference>
<dbReference type="Proteomes" id="UP000694865">
    <property type="component" value="Unplaced"/>
</dbReference>
<evidence type="ECO:0000259" key="1">
    <source>
        <dbReference type="PROSITE" id="PS50191"/>
    </source>
</evidence>
<dbReference type="PRINTS" id="PR00180">
    <property type="entry name" value="CRETINALDHBP"/>
</dbReference>
<dbReference type="SMART" id="SM01100">
    <property type="entry name" value="CRAL_TRIO_N"/>
    <property type="match status" value="1"/>
</dbReference>
<dbReference type="PANTHER" id="PTHR10174:SF130">
    <property type="entry name" value="ALPHA-TOCOPHEROL TRANSFER PROTEIN-LIKE"/>
    <property type="match status" value="1"/>
</dbReference>
<dbReference type="Pfam" id="PF00650">
    <property type="entry name" value="CRAL_TRIO"/>
    <property type="match status" value="1"/>
</dbReference>
<dbReference type="Gene3D" id="1.20.5.1200">
    <property type="entry name" value="Alpha-tocopherol transfer"/>
    <property type="match status" value="1"/>
</dbReference>
<dbReference type="CDD" id="cd00170">
    <property type="entry name" value="SEC14"/>
    <property type="match status" value="1"/>
</dbReference>
<dbReference type="SUPFAM" id="SSF46938">
    <property type="entry name" value="CRAL/TRIO N-terminal domain"/>
    <property type="match status" value="1"/>
</dbReference>
<dbReference type="InterPro" id="IPR001251">
    <property type="entry name" value="CRAL-TRIO_dom"/>
</dbReference>
<dbReference type="Gene3D" id="1.10.8.20">
    <property type="entry name" value="N-terminal domain of phosphatidylinositol transfer protein sec14p"/>
    <property type="match status" value="1"/>
</dbReference>
<organism evidence="2 3">
    <name type="scientific">Saccoglossus kowalevskii</name>
    <name type="common">Acorn worm</name>
    <dbReference type="NCBI Taxonomy" id="10224"/>
    <lineage>
        <taxon>Eukaryota</taxon>
        <taxon>Metazoa</taxon>
        <taxon>Hemichordata</taxon>
        <taxon>Enteropneusta</taxon>
        <taxon>Harrimaniidae</taxon>
        <taxon>Saccoglossus</taxon>
    </lineage>
</organism>
<sequence>MAEPPVYDCKLSPKLLEKARKELNETAESRDAGIKRLWAMIRARPDIRCPTDAVFILAFLRARKFDVEKAFKLLEKWCSMRVDLDAVFENYRPSSIKEMIEAGSMVSLPTRDNEGRTINIHRPGKWDPKKFTIWEYLRYGLLTGDYLMWNEETQINGVVEIIDMEGFNINHMAQIGPRFAMSAASMMSADCLPLRMKSMNVINESGFFDAIFAMLKPFLKDKIKKRIHVHGDDLSKLHQVVPSSILPSEYGGSHSSSIEDIVSKYGDLILSKEDEYVAMMEYGIKKSDLVKKTVDDAATMTGTTGSYTKIEM</sequence>
<dbReference type="SUPFAM" id="SSF52087">
    <property type="entry name" value="CRAL/TRIO domain"/>
    <property type="match status" value="1"/>
</dbReference>
<dbReference type="RefSeq" id="XP_002735744.1">
    <property type="nucleotide sequence ID" value="XM_002735698.2"/>
</dbReference>
<dbReference type="GeneID" id="100371312"/>